<evidence type="ECO:0000313" key="4">
    <source>
        <dbReference type="Proteomes" id="UP000322876"/>
    </source>
</evidence>
<dbReference type="InterPro" id="IPR035919">
    <property type="entry name" value="EAL_sf"/>
</dbReference>
<gene>
    <name evidence="3" type="ORF">FHQ18_02635</name>
</gene>
<dbReference type="Proteomes" id="UP000322876">
    <property type="component" value="Unassembled WGS sequence"/>
</dbReference>
<protein>
    <submittedName>
        <fullName evidence="3">EAL domain-containing protein</fullName>
    </submittedName>
</protein>
<dbReference type="Gene3D" id="3.20.20.450">
    <property type="entry name" value="EAL domain"/>
    <property type="match status" value="1"/>
</dbReference>
<dbReference type="Pfam" id="PF00990">
    <property type="entry name" value="GGDEF"/>
    <property type="match status" value="1"/>
</dbReference>
<dbReference type="InterPro" id="IPR000160">
    <property type="entry name" value="GGDEF_dom"/>
</dbReference>
<dbReference type="InterPro" id="IPR029787">
    <property type="entry name" value="Nucleotide_cyclase"/>
</dbReference>
<dbReference type="Pfam" id="PF00563">
    <property type="entry name" value="EAL"/>
    <property type="match status" value="1"/>
</dbReference>
<evidence type="ECO:0000259" key="1">
    <source>
        <dbReference type="PROSITE" id="PS50883"/>
    </source>
</evidence>
<accession>A0A5A8F594</accession>
<evidence type="ECO:0000259" key="2">
    <source>
        <dbReference type="PROSITE" id="PS50887"/>
    </source>
</evidence>
<dbReference type="PANTHER" id="PTHR33121:SF70">
    <property type="entry name" value="SIGNALING PROTEIN YKOW"/>
    <property type="match status" value="1"/>
</dbReference>
<dbReference type="SUPFAM" id="SSF55073">
    <property type="entry name" value="Nucleotide cyclase"/>
    <property type="match status" value="1"/>
</dbReference>
<reference evidence="3 4" key="1">
    <citation type="submission" date="2019-06" db="EMBL/GenBank/DDBJ databases">
        <title>Genomic insights into carbon and energy metabolism of Deferribacter autotrophicus revealed new metabolic traits in the phylum Deferribacteres.</title>
        <authorList>
            <person name="Slobodkin A.I."/>
            <person name="Slobodkina G.B."/>
            <person name="Allioux M."/>
            <person name="Alain K."/>
            <person name="Jebbar M."/>
            <person name="Shadrin V."/>
            <person name="Kublanov I.V."/>
            <person name="Toshchakov S.V."/>
            <person name="Bonch-Osmolovskaya E.A."/>
        </authorList>
    </citation>
    <scope>NUCLEOTIDE SEQUENCE [LARGE SCALE GENOMIC DNA]</scope>
    <source>
        <strain evidence="3 4">SL50</strain>
    </source>
</reference>
<dbReference type="PROSITE" id="PS50887">
    <property type="entry name" value="GGDEF"/>
    <property type="match status" value="1"/>
</dbReference>
<dbReference type="SMART" id="SM00052">
    <property type="entry name" value="EAL"/>
    <property type="match status" value="1"/>
</dbReference>
<dbReference type="CDD" id="cd01948">
    <property type="entry name" value="EAL"/>
    <property type="match status" value="1"/>
</dbReference>
<comment type="caution">
    <text evidence="3">The sequence shown here is derived from an EMBL/GenBank/DDBJ whole genome shotgun (WGS) entry which is preliminary data.</text>
</comment>
<dbReference type="Gene3D" id="3.30.70.270">
    <property type="match status" value="1"/>
</dbReference>
<feature type="domain" description="EAL" evidence="1">
    <location>
        <begin position="160"/>
        <end position="412"/>
    </location>
</feature>
<evidence type="ECO:0000313" key="3">
    <source>
        <dbReference type="EMBL" id="KAA0258860.1"/>
    </source>
</evidence>
<dbReference type="InterPro" id="IPR043128">
    <property type="entry name" value="Rev_trsase/Diguanyl_cyclase"/>
</dbReference>
<dbReference type="SUPFAM" id="SSF141868">
    <property type="entry name" value="EAL domain-like"/>
    <property type="match status" value="1"/>
</dbReference>
<dbReference type="InterPro" id="IPR001633">
    <property type="entry name" value="EAL_dom"/>
</dbReference>
<dbReference type="AlphaFoldDB" id="A0A5A8F594"/>
<proteinExistence type="predicted"/>
<name>A0A5A8F594_9BACT</name>
<dbReference type="PANTHER" id="PTHR33121">
    <property type="entry name" value="CYCLIC DI-GMP PHOSPHODIESTERASE PDEF"/>
    <property type="match status" value="1"/>
</dbReference>
<dbReference type="InterPro" id="IPR050706">
    <property type="entry name" value="Cyclic-di-GMP_PDE-like"/>
</dbReference>
<dbReference type="OrthoDB" id="7057390at2"/>
<keyword evidence="4" id="KW-1185">Reference proteome</keyword>
<dbReference type="RefSeq" id="WP_149265619.1">
    <property type="nucleotide sequence ID" value="NZ_VFJB01000003.1"/>
</dbReference>
<dbReference type="EMBL" id="VFJB01000003">
    <property type="protein sequence ID" value="KAA0258860.1"/>
    <property type="molecule type" value="Genomic_DNA"/>
</dbReference>
<sequence length="412" mass="48566">MHALIPKIKSKLHTNRSRYLKKLSQHECCIVHIDINNFSFLGFKYGFNITNKLLEIVSERLLSNLTDEDFVENIYADDFILFLKGNKNNCIEKLKYLKEELDKPIFLSENLKIKLYYRIAVIHYPNDIQNLNEAIDYLIMFSRFIKSKELEGIYYFDKTESPIFEKLKTFIDFIYDVNFDKHLVPAFQGIYDLNSNKIFGYEVLTRVCHNNKIYDASQLIDIFTYFKINMKSDEVIINKALQYKIDTNDHRIYFFNIVPEYFYQYVDMITSILDTYKNKGLNTSEICIELTEISELAKFDEINKTFRQLKKQYNLMFAIDDFGSGYSNLNVFTSLQIDFLKIDKELIENVKNNPITGYLLKSITELSLFRNIAIIGEGIDSAEKLRLINKLGFDYAQGFYLSKPEVPKKFLT</sequence>
<dbReference type="GO" id="GO:0071111">
    <property type="term" value="F:cyclic-guanylate-specific phosphodiesterase activity"/>
    <property type="evidence" value="ECO:0007669"/>
    <property type="project" value="InterPro"/>
</dbReference>
<feature type="domain" description="GGDEF" evidence="2">
    <location>
        <begin position="26"/>
        <end position="158"/>
    </location>
</feature>
<dbReference type="PROSITE" id="PS50883">
    <property type="entry name" value="EAL"/>
    <property type="match status" value="1"/>
</dbReference>
<organism evidence="3 4">
    <name type="scientific">Deferribacter autotrophicus</name>
    <dbReference type="NCBI Taxonomy" id="500465"/>
    <lineage>
        <taxon>Bacteria</taxon>
        <taxon>Pseudomonadati</taxon>
        <taxon>Deferribacterota</taxon>
        <taxon>Deferribacteres</taxon>
        <taxon>Deferribacterales</taxon>
        <taxon>Deferribacteraceae</taxon>
        <taxon>Deferribacter</taxon>
    </lineage>
</organism>